<accession>A0A2K8MLZ0</accession>
<dbReference type="EMBL" id="CP024924">
    <property type="protein sequence ID" value="ATY34883.1"/>
    <property type="molecule type" value="Genomic_DNA"/>
</dbReference>
<dbReference type="Pfam" id="PF02525">
    <property type="entry name" value="Flavodoxin_2"/>
    <property type="match status" value="1"/>
</dbReference>
<geneLocation type="plasmid" evidence="8 9">
    <name>unnamed</name>
</geneLocation>
<organism evidence="8 9">
    <name type="scientific">Sphingomonas psychrotolerans</name>
    <dbReference type="NCBI Taxonomy" id="1327635"/>
    <lineage>
        <taxon>Bacteria</taxon>
        <taxon>Pseudomonadati</taxon>
        <taxon>Pseudomonadota</taxon>
        <taxon>Alphaproteobacteria</taxon>
        <taxon>Sphingomonadales</taxon>
        <taxon>Sphingomonadaceae</taxon>
        <taxon>Sphingomonas</taxon>
    </lineage>
</organism>
<comment type="catalytic activity">
    <reaction evidence="5">
        <text>N,N-dimethyl-1,4-phenylenediamine + anthranilate + 2 NAD(+) = 2-(4-dimethylaminophenyl)diazenylbenzoate + 2 NADH + 2 H(+)</text>
        <dbReference type="Rhea" id="RHEA:55872"/>
        <dbReference type="ChEBI" id="CHEBI:15378"/>
        <dbReference type="ChEBI" id="CHEBI:15783"/>
        <dbReference type="ChEBI" id="CHEBI:16567"/>
        <dbReference type="ChEBI" id="CHEBI:57540"/>
        <dbReference type="ChEBI" id="CHEBI:57945"/>
        <dbReference type="ChEBI" id="CHEBI:71579"/>
        <dbReference type="EC" id="1.7.1.17"/>
    </reaction>
    <physiologicalReaction direction="right-to-left" evidence="5">
        <dbReference type="Rhea" id="RHEA:55874"/>
    </physiologicalReaction>
</comment>
<dbReference type="OrthoDB" id="9787136at2"/>
<dbReference type="Gene3D" id="3.40.50.360">
    <property type="match status" value="1"/>
</dbReference>
<protein>
    <recommendedName>
        <fullName evidence="6">FMN dependent NADH:quinone oxidoreductase</fullName>
        <ecNumber evidence="6">1.6.5.-</ecNumber>
    </recommendedName>
    <alternativeName>
        <fullName evidence="6">Azo-dye reductase</fullName>
    </alternativeName>
    <alternativeName>
        <fullName evidence="6">FMN-dependent NADH-azo compound oxidoreductase</fullName>
    </alternativeName>
    <alternativeName>
        <fullName evidence="6">FMN-dependent NADH-azoreductase</fullName>
        <ecNumber evidence="6">1.7.1.17</ecNumber>
    </alternativeName>
</protein>
<dbReference type="InterPro" id="IPR003680">
    <property type="entry name" value="Flavodoxin_fold"/>
</dbReference>
<comment type="subunit">
    <text evidence="6">Homodimer.</text>
</comment>
<comment type="similarity">
    <text evidence="6">Belongs to the azoreductase type 1 family.</text>
</comment>
<dbReference type="HAMAP" id="MF_01216">
    <property type="entry name" value="Azoreductase_type1"/>
    <property type="match status" value="1"/>
</dbReference>
<evidence type="ECO:0000256" key="6">
    <source>
        <dbReference type="HAMAP-Rule" id="MF_01216"/>
    </source>
</evidence>
<dbReference type="KEGG" id="sphc:CVN68_22480"/>
<evidence type="ECO:0000259" key="7">
    <source>
        <dbReference type="Pfam" id="PF02525"/>
    </source>
</evidence>
<sequence>MNRILAINSSISGEASVSRVLVEETVQRLLAAIPDALVTRRDLSDVPVPHLTPDTVAGIRAVATTEDELAAQGLSDDLIAELQEATILVIGAPMYNFSISTTLRSWFDHVLRPRVTFSFSESGPQGLLTGIRAIVIQARGGLYSEGPSKVLDFQEPYLKQLLGFVGITDVAFVHAEKIGFGPEARDAAIAHARGQIETAVARIAAGGMAVHVPDGTAGPDQVIDRRP</sequence>
<comment type="caution">
    <text evidence="6">Lacks conserved residue(s) required for the propagation of feature annotation.</text>
</comment>
<dbReference type="PANTHER" id="PTHR43741:SF2">
    <property type="entry name" value="FMN-DEPENDENT NADH:QUINONE OXIDOREDUCTASE"/>
    <property type="match status" value="1"/>
</dbReference>
<evidence type="ECO:0000313" key="8">
    <source>
        <dbReference type="EMBL" id="ATY34883.1"/>
    </source>
</evidence>
<evidence type="ECO:0000313" key="9">
    <source>
        <dbReference type="Proteomes" id="UP000229081"/>
    </source>
</evidence>
<feature type="domain" description="Flavodoxin-like fold" evidence="7">
    <location>
        <begin position="3"/>
        <end position="198"/>
    </location>
</feature>
<comment type="function">
    <text evidence="6">Also exhibits azoreductase activity. Catalyzes the reductive cleavage of the azo bond in aromatic azo compounds to the corresponding amines.</text>
</comment>
<keyword evidence="1 6" id="KW-0285">Flavoprotein</keyword>
<dbReference type="InterPro" id="IPR029039">
    <property type="entry name" value="Flavoprotein-like_sf"/>
</dbReference>
<keyword evidence="4 6" id="KW-0520">NAD</keyword>
<dbReference type="RefSeq" id="WP_100284669.1">
    <property type="nucleotide sequence ID" value="NZ_CP024924.1"/>
</dbReference>
<gene>
    <name evidence="6" type="primary">azoR</name>
    <name evidence="8" type="ORF">CVN68_22480</name>
</gene>
<evidence type="ECO:0000256" key="5">
    <source>
        <dbReference type="ARBA" id="ARBA00048542"/>
    </source>
</evidence>
<feature type="binding site" evidence="6">
    <location>
        <begin position="94"/>
        <end position="97"/>
    </location>
    <ligand>
        <name>FMN</name>
        <dbReference type="ChEBI" id="CHEBI:58210"/>
    </ligand>
</feature>
<dbReference type="EC" id="1.7.1.17" evidence="6"/>
<dbReference type="InterPro" id="IPR050104">
    <property type="entry name" value="FMN-dep_NADH:Q_OxRdtase_AzoR1"/>
</dbReference>
<dbReference type="AlphaFoldDB" id="A0A2K8MLZ0"/>
<dbReference type="PANTHER" id="PTHR43741">
    <property type="entry name" value="FMN-DEPENDENT NADH-AZOREDUCTASE 1"/>
    <property type="match status" value="1"/>
</dbReference>
<comment type="catalytic activity">
    <reaction evidence="6">
        <text>2 a quinone + NADH + H(+) = 2 a 1,4-benzosemiquinone + NAD(+)</text>
        <dbReference type="Rhea" id="RHEA:65952"/>
        <dbReference type="ChEBI" id="CHEBI:15378"/>
        <dbReference type="ChEBI" id="CHEBI:57540"/>
        <dbReference type="ChEBI" id="CHEBI:57945"/>
        <dbReference type="ChEBI" id="CHEBI:132124"/>
        <dbReference type="ChEBI" id="CHEBI:134225"/>
    </reaction>
</comment>
<evidence type="ECO:0000256" key="1">
    <source>
        <dbReference type="ARBA" id="ARBA00022630"/>
    </source>
</evidence>
<dbReference type="GO" id="GO:0016652">
    <property type="term" value="F:oxidoreductase activity, acting on NAD(P)H as acceptor"/>
    <property type="evidence" value="ECO:0007669"/>
    <property type="project" value="UniProtKB-UniRule"/>
</dbReference>
<proteinExistence type="inferred from homology"/>
<evidence type="ECO:0000256" key="3">
    <source>
        <dbReference type="ARBA" id="ARBA00023002"/>
    </source>
</evidence>
<keyword evidence="2 6" id="KW-0288">FMN</keyword>
<keyword evidence="8" id="KW-0614">Plasmid</keyword>
<dbReference type="GO" id="GO:0010181">
    <property type="term" value="F:FMN binding"/>
    <property type="evidence" value="ECO:0007669"/>
    <property type="project" value="UniProtKB-UniRule"/>
</dbReference>
<feature type="binding site" evidence="6">
    <location>
        <begin position="16"/>
        <end position="18"/>
    </location>
    <ligand>
        <name>FMN</name>
        <dbReference type="ChEBI" id="CHEBI:58210"/>
    </ligand>
</feature>
<name>A0A2K8MLZ0_9SPHN</name>
<evidence type="ECO:0000256" key="2">
    <source>
        <dbReference type="ARBA" id="ARBA00022643"/>
    </source>
</evidence>
<dbReference type="Proteomes" id="UP000229081">
    <property type="component" value="Plasmid unnamed"/>
</dbReference>
<keyword evidence="3 6" id="KW-0560">Oxidoreductase</keyword>
<comment type="function">
    <text evidence="6">Quinone reductase that provides resistance to thiol-specific stress caused by electrophilic quinones.</text>
</comment>
<dbReference type="InterPro" id="IPR023048">
    <property type="entry name" value="NADH:quinone_OxRdtase_FMN_depd"/>
</dbReference>
<feature type="binding site" evidence="6">
    <location>
        <position position="10"/>
    </location>
    <ligand>
        <name>FMN</name>
        <dbReference type="ChEBI" id="CHEBI:58210"/>
    </ligand>
</feature>
<dbReference type="SUPFAM" id="SSF52218">
    <property type="entry name" value="Flavoproteins"/>
    <property type="match status" value="1"/>
</dbReference>
<reference evidence="8 9" key="1">
    <citation type="submission" date="2017-11" db="EMBL/GenBank/DDBJ databases">
        <title>Complete genome sequence of Sphingomonas sp. Strain Cra20, a psychrotolerant potential plant growth promoting rhizobacteria.</title>
        <authorList>
            <person name="Luo Y."/>
        </authorList>
    </citation>
    <scope>NUCLEOTIDE SEQUENCE [LARGE SCALE GENOMIC DNA]</scope>
    <source>
        <strain evidence="8 9">Cra20</strain>
        <plasmid evidence="8 9">unnamed</plasmid>
    </source>
</reference>
<keyword evidence="9" id="KW-1185">Reference proteome</keyword>
<comment type="cofactor">
    <cofactor evidence="6">
        <name>FMN</name>
        <dbReference type="ChEBI" id="CHEBI:58210"/>
    </cofactor>
    <text evidence="6">Binds 1 FMN per subunit.</text>
</comment>
<dbReference type="GO" id="GO:0016655">
    <property type="term" value="F:oxidoreductase activity, acting on NAD(P)H, quinone or similar compound as acceptor"/>
    <property type="evidence" value="ECO:0007669"/>
    <property type="project" value="InterPro"/>
</dbReference>
<dbReference type="EC" id="1.6.5.-" evidence="6"/>
<evidence type="ECO:0000256" key="4">
    <source>
        <dbReference type="ARBA" id="ARBA00023027"/>
    </source>
</evidence>
<dbReference type="GO" id="GO:0009055">
    <property type="term" value="F:electron transfer activity"/>
    <property type="evidence" value="ECO:0007669"/>
    <property type="project" value="UniProtKB-UniRule"/>
</dbReference>